<dbReference type="InParanoid" id="A0A317ZIC5"/>
<proteinExistence type="predicted"/>
<dbReference type="PANTHER" id="PTHR37466:SF1">
    <property type="entry name" value="SLR1628 PROTEIN"/>
    <property type="match status" value="1"/>
</dbReference>
<name>A0A317ZIC5_9BACT</name>
<accession>A0A317ZIC5</accession>
<organism evidence="1 2">
    <name type="scientific">Coraliomargarita sinensis</name>
    <dbReference type="NCBI Taxonomy" id="2174842"/>
    <lineage>
        <taxon>Bacteria</taxon>
        <taxon>Pseudomonadati</taxon>
        <taxon>Verrucomicrobiota</taxon>
        <taxon>Opitutia</taxon>
        <taxon>Puniceicoccales</taxon>
        <taxon>Coraliomargaritaceae</taxon>
        <taxon>Coraliomargarita</taxon>
    </lineage>
</organism>
<evidence type="ECO:0000313" key="1">
    <source>
        <dbReference type="EMBL" id="PXA04047.1"/>
    </source>
</evidence>
<reference evidence="1 2" key="1">
    <citation type="submission" date="2018-05" db="EMBL/GenBank/DDBJ databases">
        <title>Coraliomargarita sinensis sp. nov., isolated from a marine solar saltern.</title>
        <authorList>
            <person name="Zhou L.Y."/>
        </authorList>
    </citation>
    <scope>NUCLEOTIDE SEQUENCE [LARGE SCALE GENOMIC DNA]</scope>
    <source>
        <strain evidence="1 2">WN38</strain>
    </source>
</reference>
<dbReference type="PANTHER" id="PTHR37466">
    <property type="entry name" value="SLR1628 PROTEIN"/>
    <property type="match status" value="1"/>
</dbReference>
<protein>
    <submittedName>
        <fullName evidence="1">DUF2237 domain-containing protein</fullName>
    </submittedName>
</protein>
<keyword evidence="2" id="KW-1185">Reference proteome</keyword>
<dbReference type="OrthoDB" id="9792525at2"/>
<dbReference type="EMBL" id="QHJQ01000005">
    <property type="protein sequence ID" value="PXA04047.1"/>
    <property type="molecule type" value="Genomic_DNA"/>
</dbReference>
<dbReference type="RefSeq" id="WP_110130994.1">
    <property type="nucleotide sequence ID" value="NZ_QHJQ01000005.1"/>
</dbReference>
<dbReference type="InterPro" id="IPR018714">
    <property type="entry name" value="DUF2237"/>
</dbReference>
<dbReference type="AlphaFoldDB" id="A0A317ZIC5"/>
<comment type="caution">
    <text evidence="1">The sequence shown here is derived from an EMBL/GenBank/DDBJ whole genome shotgun (WGS) entry which is preliminary data.</text>
</comment>
<dbReference type="Pfam" id="PF09996">
    <property type="entry name" value="DUF2237"/>
    <property type="match status" value="1"/>
</dbReference>
<evidence type="ECO:0000313" key="2">
    <source>
        <dbReference type="Proteomes" id="UP000247099"/>
    </source>
</evidence>
<dbReference type="Gene3D" id="3.30.56.110">
    <property type="entry name" value="Protein of unknown function DUF2237"/>
    <property type="match status" value="1"/>
</dbReference>
<gene>
    <name evidence="1" type="ORF">DDZ13_08365</name>
</gene>
<sequence length="118" mass="13078">MARNVLGTDLITCSTDPMTGFFRTGHCDTCGEDAGQHTVCAQMTEAFLEFSRSRGNDLTTPLPEYGFPGLEAGDFWCLCRSRWEEAHAEGVAPRIRLEATHASVLEYLDLDLLKSYAI</sequence>
<dbReference type="Proteomes" id="UP000247099">
    <property type="component" value="Unassembled WGS sequence"/>
</dbReference>